<comment type="caution">
    <text evidence="5">The sequence shown here is derived from an EMBL/GenBank/DDBJ whole genome shotgun (WGS) entry which is preliminary data.</text>
</comment>
<evidence type="ECO:0000313" key="6">
    <source>
        <dbReference type="Proteomes" id="UP001501523"/>
    </source>
</evidence>
<evidence type="ECO:0000259" key="4">
    <source>
        <dbReference type="Pfam" id="PF08241"/>
    </source>
</evidence>
<accession>A0ABN1IHU8</accession>
<gene>
    <name evidence="5" type="ORF">GCM10009105_18110</name>
</gene>
<sequence>MSDSKRGYQHDFAESHAEMYSDEGRVRKATTTRLILTEAFGERLSRSSVLNVGCSTGIIDAELAPYVGSLTGIDIDTKAVQFAQRNHVASNLVFKVGDAMNIDAPDASFDIVLCAQVYEHVPDPMRLMSEIERVLKPGGACYFAATNRLNPIEQHYKLPLLSMIPVSWAHRYLRMLGRGDYYYERHMTFLQLRRLVARFEIEDITSRVLDEPARYEAEYLFSVRKLALARFIQRTAYWAFPGYIWLLWKSPGKPLSRRC</sequence>
<dbReference type="InterPro" id="IPR029063">
    <property type="entry name" value="SAM-dependent_MTases_sf"/>
</dbReference>
<keyword evidence="2" id="KW-0489">Methyltransferase</keyword>
<dbReference type="CDD" id="cd02440">
    <property type="entry name" value="AdoMet_MTases"/>
    <property type="match status" value="1"/>
</dbReference>
<keyword evidence="3" id="KW-0808">Transferase</keyword>
<dbReference type="Gene3D" id="3.40.50.150">
    <property type="entry name" value="Vaccinia Virus protein VP39"/>
    <property type="match status" value="1"/>
</dbReference>
<evidence type="ECO:0000313" key="5">
    <source>
        <dbReference type="EMBL" id="GAA0714041.1"/>
    </source>
</evidence>
<feature type="domain" description="Methyltransferase type 11" evidence="4">
    <location>
        <begin position="50"/>
        <end position="143"/>
    </location>
</feature>
<dbReference type="Pfam" id="PF08241">
    <property type="entry name" value="Methyltransf_11"/>
    <property type="match status" value="1"/>
</dbReference>
<reference evidence="5 6" key="1">
    <citation type="journal article" date="2019" name="Int. J. Syst. Evol. Microbiol.">
        <title>The Global Catalogue of Microorganisms (GCM) 10K type strain sequencing project: providing services to taxonomists for standard genome sequencing and annotation.</title>
        <authorList>
            <consortium name="The Broad Institute Genomics Platform"/>
            <consortium name="The Broad Institute Genome Sequencing Center for Infectious Disease"/>
            <person name="Wu L."/>
            <person name="Ma J."/>
        </authorList>
    </citation>
    <scope>NUCLEOTIDE SEQUENCE [LARGE SCALE GENOMIC DNA]</scope>
    <source>
        <strain evidence="5 6">JCM 15421</strain>
    </source>
</reference>
<comment type="similarity">
    <text evidence="1">Belongs to the methyltransferase superfamily.</text>
</comment>
<keyword evidence="6" id="KW-1185">Reference proteome</keyword>
<organism evidence="5 6">
    <name type="scientific">Dokdonella soli</name>
    <dbReference type="NCBI Taxonomy" id="529810"/>
    <lineage>
        <taxon>Bacteria</taxon>
        <taxon>Pseudomonadati</taxon>
        <taxon>Pseudomonadota</taxon>
        <taxon>Gammaproteobacteria</taxon>
        <taxon>Lysobacterales</taxon>
        <taxon>Rhodanobacteraceae</taxon>
        <taxon>Dokdonella</taxon>
    </lineage>
</organism>
<dbReference type="PANTHER" id="PTHR44942:SF4">
    <property type="entry name" value="METHYLTRANSFERASE TYPE 11 DOMAIN-CONTAINING PROTEIN"/>
    <property type="match status" value="1"/>
</dbReference>
<evidence type="ECO:0000256" key="1">
    <source>
        <dbReference type="ARBA" id="ARBA00008361"/>
    </source>
</evidence>
<proteinExistence type="inferred from homology"/>
<dbReference type="EMBL" id="BAAAEU010000007">
    <property type="protein sequence ID" value="GAA0714041.1"/>
    <property type="molecule type" value="Genomic_DNA"/>
</dbReference>
<dbReference type="RefSeq" id="WP_343789827.1">
    <property type="nucleotide sequence ID" value="NZ_BAAAEU010000007.1"/>
</dbReference>
<dbReference type="InterPro" id="IPR051052">
    <property type="entry name" value="Diverse_substrate_MTase"/>
</dbReference>
<dbReference type="Proteomes" id="UP001501523">
    <property type="component" value="Unassembled WGS sequence"/>
</dbReference>
<name>A0ABN1IHU8_9GAMM</name>
<evidence type="ECO:0000256" key="3">
    <source>
        <dbReference type="ARBA" id="ARBA00022679"/>
    </source>
</evidence>
<protein>
    <recommendedName>
        <fullName evidence="4">Methyltransferase type 11 domain-containing protein</fullName>
    </recommendedName>
</protein>
<dbReference type="InterPro" id="IPR013216">
    <property type="entry name" value="Methyltransf_11"/>
</dbReference>
<evidence type="ECO:0000256" key="2">
    <source>
        <dbReference type="ARBA" id="ARBA00022603"/>
    </source>
</evidence>
<dbReference type="PANTHER" id="PTHR44942">
    <property type="entry name" value="METHYLTRANSF_11 DOMAIN-CONTAINING PROTEIN"/>
    <property type="match status" value="1"/>
</dbReference>
<dbReference type="SUPFAM" id="SSF53335">
    <property type="entry name" value="S-adenosyl-L-methionine-dependent methyltransferases"/>
    <property type="match status" value="1"/>
</dbReference>